<evidence type="ECO:0000313" key="1">
    <source>
        <dbReference type="EMBL" id="GFS08248.1"/>
    </source>
</evidence>
<proteinExistence type="predicted"/>
<organism evidence="1 2">
    <name type="scientific">Elysia marginata</name>
    <dbReference type="NCBI Taxonomy" id="1093978"/>
    <lineage>
        <taxon>Eukaryota</taxon>
        <taxon>Metazoa</taxon>
        <taxon>Spiralia</taxon>
        <taxon>Lophotrochozoa</taxon>
        <taxon>Mollusca</taxon>
        <taxon>Gastropoda</taxon>
        <taxon>Heterobranchia</taxon>
        <taxon>Euthyneura</taxon>
        <taxon>Panpulmonata</taxon>
        <taxon>Sacoglossa</taxon>
        <taxon>Placobranchoidea</taxon>
        <taxon>Plakobranchidae</taxon>
        <taxon>Elysia</taxon>
    </lineage>
</organism>
<sequence length="79" mass="8408">MVAAVTTSAEALITENDESFDDAWLAAVSQSTALLSGNGHEVYFQLDTAADVNTICQNTYAVTKSNHPHNAPLRGTGRK</sequence>
<accession>A0AAV4IFG3</accession>
<keyword evidence="2" id="KW-1185">Reference proteome</keyword>
<name>A0AAV4IFG3_9GAST</name>
<reference evidence="1 2" key="1">
    <citation type="journal article" date="2021" name="Elife">
        <title>Chloroplast acquisition without the gene transfer in kleptoplastic sea slugs, Plakobranchus ocellatus.</title>
        <authorList>
            <person name="Maeda T."/>
            <person name="Takahashi S."/>
            <person name="Yoshida T."/>
            <person name="Shimamura S."/>
            <person name="Takaki Y."/>
            <person name="Nagai Y."/>
            <person name="Toyoda A."/>
            <person name="Suzuki Y."/>
            <person name="Arimoto A."/>
            <person name="Ishii H."/>
            <person name="Satoh N."/>
            <person name="Nishiyama T."/>
            <person name="Hasebe M."/>
            <person name="Maruyama T."/>
            <person name="Minagawa J."/>
            <person name="Obokata J."/>
            <person name="Shigenobu S."/>
        </authorList>
    </citation>
    <scope>NUCLEOTIDE SEQUENCE [LARGE SCALE GENOMIC DNA]</scope>
</reference>
<dbReference type="Proteomes" id="UP000762676">
    <property type="component" value="Unassembled WGS sequence"/>
</dbReference>
<protein>
    <recommendedName>
        <fullName evidence="3">PH domain-containing protein</fullName>
    </recommendedName>
</protein>
<dbReference type="EMBL" id="BMAT01009538">
    <property type="protein sequence ID" value="GFS08248.1"/>
    <property type="molecule type" value="Genomic_DNA"/>
</dbReference>
<comment type="caution">
    <text evidence="1">The sequence shown here is derived from an EMBL/GenBank/DDBJ whole genome shotgun (WGS) entry which is preliminary data.</text>
</comment>
<gene>
    <name evidence="1" type="ORF">ElyMa_004751900</name>
</gene>
<dbReference type="AlphaFoldDB" id="A0AAV4IFG3"/>
<evidence type="ECO:0000313" key="2">
    <source>
        <dbReference type="Proteomes" id="UP000762676"/>
    </source>
</evidence>
<evidence type="ECO:0008006" key="3">
    <source>
        <dbReference type="Google" id="ProtNLM"/>
    </source>
</evidence>